<evidence type="ECO:0000256" key="1">
    <source>
        <dbReference type="ARBA" id="ARBA00007317"/>
    </source>
</evidence>
<dbReference type="GeneID" id="18163838"/>
<dbReference type="InterPro" id="IPR004167">
    <property type="entry name" value="PSBD"/>
</dbReference>
<dbReference type="InterPro" id="IPR036625">
    <property type="entry name" value="E3-bd_dom_sf"/>
</dbReference>
<gene>
    <name evidence="7" type="ORF">CCM_01808</name>
</gene>
<feature type="domain" description="Lipoyl-binding" evidence="5">
    <location>
        <begin position="32"/>
        <end position="108"/>
    </location>
</feature>
<feature type="domain" description="Peripheral subunit-binding (PSBD)" evidence="6">
    <location>
        <begin position="170"/>
        <end position="210"/>
    </location>
</feature>
<dbReference type="Pfam" id="PF00364">
    <property type="entry name" value="Biotin_lipoyl"/>
    <property type="match status" value="1"/>
</dbReference>
<proteinExistence type="inferred from homology"/>
<dbReference type="eggNOG" id="KOG0557">
    <property type="taxonomic scope" value="Eukaryota"/>
</dbReference>
<dbReference type="PANTHER" id="PTHR23151">
    <property type="entry name" value="DIHYDROLIPOAMIDE ACETYL/SUCCINYL-TRANSFERASE-RELATED"/>
    <property type="match status" value="1"/>
</dbReference>
<dbReference type="HOGENOM" id="CLU_035825_2_0_1"/>
<dbReference type="OrthoDB" id="202158at2759"/>
<name>G3J7I3_CORMM</name>
<protein>
    <submittedName>
        <fullName evidence="7">Pyruvate dehydrogenase protein x component</fullName>
    </submittedName>
</protein>
<dbReference type="InParanoid" id="G3J7I3"/>
<dbReference type="SUPFAM" id="SSF51230">
    <property type="entry name" value="Single hybrid motif"/>
    <property type="match status" value="1"/>
</dbReference>
<dbReference type="PROSITE" id="PS51826">
    <property type="entry name" value="PSBD"/>
    <property type="match status" value="1"/>
</dbReference>
<evidence type="ECO:0000256" key="3">
    <source>
        <dbReference type="ARBA" id="ARBA00022946"/>
    </source>
</evidence>
<accession>G3J7I3</accession>
<dbReference type="GO" id="GO:0004742">
    <property type="term" value="F:dihydrolipoyllysine-residue acetyltransferase activity"/>
    <property type="evidence" value="ECO:0007669"/>
    <property type="project" value="TreeGrafter"/>
</dbReference>
<keyword evidence="3" id="KW-0809">Transit peptide</keyword>
<feature type="compositionally biased region" description="Polar residues" evidence="4">
    <location>
        <begin position="123"/>
        <end position="139"/>
    </location>
</feature>
<dbReference type="InterPro" id="IPR003016">
    <property type="entry name" value="2-oxoA_DH_lipoyl-BS"/>
</dbReference>
<dbReference type="Proteomes" id="UP000001610">
    <property type="component" value="Unassembled WGS sequence"/>
</dbReference>
<feature type="compositionally biased region" description="Basic and acidic residues" evidence="4">
    <location>
        <begin position="511"/>
        <end position="524"/>
    </location>
</feature>
<dbReference type="AlphaFoldDB" id="G3J7I3"/>
<feature type="region of interest" description="Disordered" evidence="4">
    <location>
        <begin position="118"/>
        <end position="166"/>
    </location>
</feature>
<reference evidence="7 8" key="1">
    <citation type="journal article" date="2011" name="Genome Biol.">
        <title>Genome sequence of the insect pathogenic fungus Cordyceps militaris, a valued traditional Chinese medicine.</title>
        <authorList>
            <person name="Zheng P."/>
            <person name="Xia Y."/>
            <person name="Xiao G."/>
            <person name="Xiong C."/>
            <person name="Hu X."/>
            <person name="Zhang S."/>
            <person name="Zheng H."/>
            <person name="Huang Y."/>
            <person name="Zhou Y."/>
            <person name="Wang S."/>
            <person name="Zhao G.P."/>
            <person name="Liu X."/>
            <person name="St Leger R.J."/>
            <person name="Wang C."/>
        </authorList>
    </citation>
    <scope>NUCLEOTIDE SEQUENCE [LARGE SCALE GENOMIC DNA]</scope>
    <source>
        <strain evidence="7 8">CM01</strain>
    </source>
</reference>
<dbReference type="CDD" id="cd06849">
    <property type="entry name" value="lipoyl_domain"/>
    <property type="match status" value="1"/>
</dbReference>
<evidence type="ECO:0000313" key="7">
    <source>
        <dbReference type="EMBL" id="EGX97149.1"/>
    </source>
</evidence>
<feature type="region of interest" description="Disordered" evidence="4">
    <location>
        <begin position="509"/>
        <end position="532"/>
    </location>
</feature>
<dbReference type="InterPro" id="IPR000089">
    <property type="entry name" value="Biotin_lipoyl"/>
</dbReference>
<keyword evidence="8" id="KW-1185">Reference proteome</keyword>
<dbReference type="VEuPathDB" id="FungiDB:CCM_01808"/>
<dbReference type="OMA" id="DGIMMKI"/>
<dbReference type="EMBL" id="JH126399">
    <property type="protein sequence ID" value="EGX97149.1"/>
    <property type="molecule type" value="Genomic_DNA"/>
</dbReference>
<evidence type="ECO:0000313" key="8">
    <source>
        <dbReference type="Proteomes" id="UP000001610"/>
    </source>
</evidence>
<dbReference type="InterPro" id="IPR011053">
    <property type="entry name" value="Single_hybrid_motif"/>
</dbReference>
<dbReference type="RefSeq" id="XP_006667026.1">
    <property type="nucleotide sequence ID" value="XM_006666963.1"/>
</dbReference>
<dbReference type="STRING" id="983644.G3J7I3"/>
<evidence type="ECO:0000256" key="4">
    <source>
        <dbReference type="SAM" id="MobiDB-lite"/>
    </source>
</evidence>
<feature type="compositionally biased region" description="Low complexity" evidence="4">
    <location>
        <begin position="143"/>
        <end position="153"/>
    </location>
</feature>
<comment type="similarity">
    <text evidence="1">Belongs to the 2-oxoacid dehydrogenase family.</text>
</comment>
<evidence type="ECO:0000256" key="2">
    <source>
        <dbReference type="ARBA" id="ARBA00022823"/>
    </source>
</evidence>
<dbReference type="KEGG" id="cmt:CCM_01808"/>
<dbReference type="PROSITE" id="PS50968">
    <property type="entry name" value="BIOTINYL_LIPOYL"/>
    <property type="match status" value="1"/>
</dbReference>
<sequence>MASLATACRASVRMASSRAIARFSTSTRCLAAQNFIMPALSPTMTEGNIASWRVKDGESFSAGDVLLEIETDKATMDVEAQEDGIMMKIMSQDGSKAVPVGTRIAVLAEAGDDIAALEIPADQQPNKQTSAASESASSDLKSEPAPSSGNSSSKQQKTAQGGQSYQQKYPLMPSVEHLVKANGISEGDVTKIKPTGPSGRLLKGDVLAYIGTINAETPAAISARFEHLAHLDLSNIKVAQKKSAPAPKADTTASSAPVEALPLEINVPVSLAKVTQVQKKIQDTLGVFLPLSTFISRAAEVANDALPRAQQEPTASELFDAVLGLDKVKAAKGARGIYLPQVSAIPAGATYKPKGTPTLHVKHDIIDELASRPPQPPPSNMVTIDTVPGLSSGGNVFTLTVPKAEEERAYVFLQRCKFILEDEPGRLTIKKKKIMKKKIMKKKIMKKKIMKKKTRQKQKQNFATSPVVFARRGACRGNVVQHILMRLKMHIPRMEFRCVRIVQDATPATDEWEKPPTRRRREAESGAAAMCSSPCLGKQMGVGSWELRSRELELIPNG</sequence>
<feature type="compositionally biased region" description="Polar residues" evidence="4">
    <location>
        <begin position="154"/>
        <end position="166"/>
    </location>
</feature>
<dbReference type="PANTHER" id="PTHR23151:SF82">
    <property type="entry name" value="PYRUVATE DEHYDROGENASE COMPLEX PROTEIN X COMPONENT, MITOCHONDRIAL"/>
    <property type="match status" value="1"/>
</dbReference>
<dbReference type="Gene3D" id="4.10.320.10">
    <property type="entry name" value="E3-binding domain"/>
    <property type="match status" value="1"/>
</dbReference>
<dbReference type="Gene3D" id="2.40.50.100">
    <property type="match status" value="1"/>
</dbReference>
<dbReference type="FunCoup" id="G3J7I3">
    <property type="interactions" value="108"/>
</dbReference>
<organism evidence="7 8">
    <name type="scientific">Cordyceps militaris (strain CM01)</name>
    <name type="common">Caterpillar fungus</name>
    <dbReference type="NCBI Taxonomy" id="983644"/>
    <lineage>
        <taxon>Eukaryota</taxon>
        <taxon>Fungi</taxon>
        <taxon>Dikarya</taxon>
        <taxon>Ascomycota</taxon>
        <taxon>Pezizomycotina</taxon>
        <taxon>Sordariomycetes</taxon>
        <taxon>Hypocreomycetidae</taxon>
        <taxon>Hypocreales</taxon>
        <taxon>Cordycipitaceae</taxon>
        <taxon>Cordyceps</taxon>
    </lineage>
</organism>
<evidence type="ECO:0000259" key="6">
    <source>
        <dbReference type="PROSITE" id="PS51826"/>
    </source>
</evidence>
<dbReference type="InterPro" id="IPR045257">
    <property type="entry name" value="E2/Pdx1"/>
</dbReference>
<dbReference type="GO" id="GO:0006086">
    <property type="term" value="P:pyruvate decarboxylation to acetyl-CoA"/>
    <property type="evidence" value="ECO:0007669"/>
    <property type="project" value="InterPro"/>
</dbReference>
<dbReference type="SUPFAM" id="SSF47005">
    <property type="entry name" value="Peripheral subunit-binding domain of 2-oxo acid dehydrogenase complex"/>
    <property type="match status" value="1"/>
</dbReference>
<keyword evidence="2" id="KW-0450">Lipoyl</keyword>
<dbReference type="Pfam" id="PF02817">
    <property type="entry name" value="E3_binding"/>
    <property type="match status" value="1"/>
</dbReference>
<dbReference type="FunFam" id="2.40.50.100:FF:000010">
    <property type="entry name" value="Acetyltransferase component of pyruvate dehydrogenase complex"/>
    <property type="match status" value="1"/>
</dbReference>
<dbReference type="GO" id="GO:0045254">
    <property type="term" value="C:pyruvate dehydrogenase complex"/>
    <property type="evidence" value="ECO:0007669"/>
    <property type="project" value="InterPro"/>
</dbReference>
<keyword evidence="7" id="KW-0670">Pyruvate</keyword>
<dbReference type="PROSITE" id="PS00189">
    <property type="entry name" value="LIPOYL"/>
    <property type="match status" value="1"/>
</dbReference>
<evidence type="ECO:0000259" key="5">
    <source>
        <dbReference type="PROSITE" id="PS50968"/>
    </source>
</evidence>